<reference evidence="14" key="2">
    <citation type="submission" date="2021-04" db="EMBL/GenBank/DDBJ databases">
        <authorList>
            <person name="Gilroy R."/>
        </authorList>
    </citation>
    <scope>NUCLEOTIDE SEQUENCE</scope>
    <source>
        <strain evidence="14">ChiBcec2-3848</strain>
    </source>
</reference>
<proteinExistence type="inferred from homology"/>
<organism evidence="14 15">
    <name type="scientific">Candidatus Blautia merdavium</name>
    <dbReference type="NCBI Taxonomy" id="2838494"/>
    <lineage>
        <taxon>Bacteria</taxon>
        <taxon>Bacillati</taxon>
        <taxon>Bacillota</taxon>
        <taxon>Clostridia</taxon>
        <taxon>Lachnospirales</taxon>
        <taxon>Lachnospiraceae</taxon>
        <taxon>Blautia</taxon>
    </lineage>
</organism>
<protein>
    <recommendedName>
        <fullName evidence="10">peptidylprolyl isomerase</fullName>
        <ecNumber evidence="10">5.2.1.8</ecNumber>
    </recommendedName>
</protein>
<evidence type="ECO:0000256" key="1">
    <source>
        <dbReference type="ARBA" id="ARBA00000971"/>
    </source>
</evidence>
<dbReference type="SUPFAM" id="SSF109998">
    <property type="entry name" value="Triger factor/SurA peptide-binding domain-like"/>
    <property type="match status" value="1"/>
</dbReference>
<dbReference type="FunFam" id="3.10.50.40:FF:000001">
    <property type="entry name" value="Trigger factor"/>
    <property type="match status" value="1"/>
</dbReference>
<evidence type="ECO:0000256" key="8">
    <source>
        <dbReference type="ARBA" id="ARBA00023306"/>
    </source>
</evidence>
<evidence type="ECO:0000259" key="13">
    <source>
        <dbReference type="PROSITE" id="PS50059"/>
    </source>
</evidence>
<keyword evidence="12" id="KW-0732">Signal</keyword>
<dbReference type="GO" id="GO:0051301">
    <property type="term" value="P:cell division"/>
    <property type="evidence" value="ECO:0007669"/>
    <property type="project" value="UniProtKB-KW"/>
</dbReference>
<comment type="similarity">
    <text evidence="3">Belongs to the FKBP-type PPIase family. Tig subfamily.</text>
</comment>
<dbReference type="GO" id="GO:0005737">
    <property type="term" value="C:cytoplasm"/>
    <property type="evidence" value="ECO:0007669"/>
    <property type="project" value="UniProtKB-SubCell"/>
</dbReference>
<dbReference type="Gene3D" id="1.10.3120.10">
    <property type="entry name" value="Trigger factor, C-terminal domain"/>
    <property type="match status" value="1"/>
</dbReference>
<dbReference type="InterPro" id="IPR005215">
    <property type="entry name" value="Trig_fac"/>
</dbReference>
<dbReference type="Pfam" id="PF05698">
    <property type="entry name" value="Trigger_C"/>
    <property type="match status" value="1"/>
</dbReference>
<evidence type="ECO:0000256" key="7">
    <source>
        <dbReference type="ARBA" id="ARBA00023235"/>
    </source>
</evidence>
<comment type="catalytic activity">
    <reaction evidence="1 10">
        <text>[protein]-peptidylproline (omega=180) = [protein]-peptidylproline (omega=0)</text>
        <dbReference type="Rhea" id="RHEA:16237"/>
        <dbReference type="Rhea" id="RHEA-COMP:10747"/>
        <dbReference type="Rhea" id="RHEA-COMP:10748"/>
        <dbReference type="ChEBI" id="CHEBI:83833"/>
        <dbReference type="ChEBI" id="CHEBI:83834"/>
        <dbReference type="EC" id="5.2.1.8"/>
    </reaction>
</comment>
<keyword evidence="5 10" id="KW-0697">Rotamase</keyword>
<accession>A0A9D2TDC7</accession>
<dbReference type="PROSITE" id="PS51257">
    <property type="entry name" value="PROKAR_LIPOPROTEIN"/>
    <property type="match status" value="1"/>
</dbReference>
<evidence type="ECO:0000256" key="5">
    <source>
        <dbReference type="ARBA" id="ARBA00023110"/>
    </source>
</evidence>
<dbReference type="EMBL" id="DWVZ01000223">
    <property type="protein sequence ID" value="HJC64976.1"/>
    <property type="molecule type" value="Genomic_DNA"/>
</dbReference>
<dbReference type="GO" id="GO:0003755">
    <property type="term" value="F:peptidyl-prolyl cis-trans isomerase activity"/>
    <property type="evidence" value="ECO:0007669"/>
    <property type="project" value="UniProtKB-KW"/>
</dbReference>
<feature type="domain" description="PPIase FKBP-type" evidence="13">
    <location>
        <begin position="109"/>
        <end position="169"/>
    </location>
</feature>
<comment type="caution">
    <text evidence="14">The sequence shown here is derived from an EMBL/GenBank/DDBJ whole genome shotgun (WGS) entry which is preliminary data.</text>
</comment>
<feature type="region of interest" description="Disordered" evidence="11">
    <location>
        <begin position="23"/>
        <end position="43"/>
    </location>
</feature>
<sequence>MKKRTAMLLLSLSLLTLAAGCGTKEEDSTKTEETAQEESFELTNDEGKVVAADIENLEEYVTLGEYKNLEVEEAPKQEITDEYLEEYIHNVMVSQTPVEVTEDRAVQEDDTVNIDYTGYMDGETFDGGSAEGTDLRIGSGSFISGFEEGLVGHKKGEEVTLDLNFPDPYQNNPDFSGKPVQFKVTINSISEPPAFGDAWVTENTDYESAEEFRAEQKTLLQKYTDTEYESQVKSDLFSKVVENSEIKSYPEQMMEDAKKDVERRIEETYAAPSGLTLEEYYEQSGISQEDADQMVEEMAKSSMDQNLITQAILNSEGITLTEEQYQEEEEKYAQLSGFENAEAMKNLYSESNLGLIRDSVLWNRACDVLMETAVITETQAEE</sequence>
<dbReference type="InterPro" id="IPR001179">
    <property type="entry name" value="PPIase_FKBP_dom"/>
</dbReference>
<dbReference type="InterPro" id="IPR037041">
    <property type="entry name" value="Trigger_fac_C_sf"/>
</dbReference>
<feature type="signal peptide" evidence="12">
    <location>
        <begin position="1"/>
        <end position="18"/>
    </location>
</feature>
<name>A0A9D2TDC7_9FIRM</name>
<comment type="subcellular location">
    <subcellularLocation>
        <location evidence="2">Cytoplasm</location>
    </subcellularLocation>
</comment>
<dbReference type="Pfam" id="PF00254">
    <property type="entry name" value="FKBP_C"/>
    <property type="match status" value="1"/>
</dbReference>
<dbReference type="SUPFAM" id="SSF54534">
    <property type="entry name" value="FKBP-like"/>
    <property type="match status" value="1"/>
</dbReference>
<evidence type="ECO:0000256" key="4">
    <source>
        <dbReference type="ARBA" id="ARBA00022618"/>
    </source>
</evidence>
<dbReference type="EC" id="5.2.1.8" evidence="10"/>
<evidence type="ECO:0000313" key="14">
    <source>
        <dbReference type="EMBL" id="HJC64976.1"/>
    </source>
</evidence>
<reference evidence="14" key="1">
    <citation type="journal article" date="2021" name="PeerJ">
        <title>Extensive microbial diversity within the chicken gut microbiome revealed by metagenomics and culture.</title>
        <authorList>
            <person name="Gilroy R."/>
            <person name="Ravi A."/>
            <person name="Getino M."/>
            <person name="Pursley I."/>
            <person name="Horton D.L."/>
            <person name="Alikhan N.F."/>
            <person name="Baker D."/>
            <person name="Gharbi K."/>
            <person name="Hall N."/>
            <person name="Watson M."/>
            <person name="Adriaenssens E.M."/>
            <person name="Foster-Nyarko E."/>
            <person name="Jarju S."/>
            <person name="Secka A."/>
            <person name="Antonio M."/>
            <person name="Oren A."/>
            <person name="Chaudhuri R.R."/>
            <person name="La Ragione R."/>
            <person name="Hildebrand F."/>
            <person name="Pallen M.J."/>
        </authorList>
    </citation>
    <scope>NUCLEOTIDE SEQUENCE</scope>
    <source>
        <strain evidence="14">ChiBcec2-3848</strain>
    </source>
</reference>
<dbReference type="Gene3D" id="3.10.50.40">
    <property type="match status" value="1"/>
</dbReference>
<feature type="chain" id="PRO_5039061345" description="peptidylprolyl isomerase" evidence="12">
    <location>
        <begin position="19"/>
        <end position="382"/>
    </location>
</feature>
<dbReference type="PROSITE" id="PS50059">
    <property type="entry name" value="FKBP_PPIASE"/>
    <property type="match status" value="1"/>
</dbReference>
<evidence type="ECO:0000256" key="3">
    <source>
        <dbReference type="ARBA" id="ARBA00005464"/>
    </source>
</evidence>
<evidence type="ECO:0000313" key="15">
    <source>
        <dbReference type="Proteomes" id="UP000823886"/>
    </source>
</evidence>
<keyword evidence="8" id="KW-0131">Cell cycle</keyword>
<dbReference type="GO" id="GO:0015031">
    <property type="term" value="P:protein transport"/>
    <property type="evidence" value="ECO:0007669"/>
    <property type="project" value="InterPro"/>
</dbReference>
<evidence type="ECO:0000256" key="9">
    <source>
        <dbReference type="ARBA" id="ARBA00024849"/>
    </source>
</evidence>
<dbReference type="Proteomes" id="UP000823886">
    <property type="component" value="Unassembled WGS sequence"/>
</dbReference>
<dbReference type="AlphaFoldDB" id="A0A9D2TDC7"/>
<dbReference type="InterPro" id="IPR027304">
    <property type="entry name" value="Trigger_fact/SurA_dom_sf"/>
</dbReference>
<evidence type="ECO:0000256" key="2">
    <source>
        <dbReference type="ARBA" id="ARBA00004496"/>
    </source>
</evidence>
<evidence type="ECO:0000256" key="12">
    <source>
        <dbReference type="SAM" id="SignalP"/>
    </source>
</evidence>
<feature type="compositionally biased region" description="Acidic residues" evidence="11">
    <location>
        <begin position="34"/>
        <end position="43"/>
    </location>
</feature>
<keyword evidence="4" id="KW-0132">Cell division</keyword>
<keyword evidence="6" id="KW-0143">Chaperone</keyword>
<dbReference type="InterPro" id="IPR008880">
    <property type="entry name" value="Trigger_fac_C"/>
</dbReference>
<comment type="function">
    <text evidence="9">Involved in protein export. Acts as a chaperone by maintaining the newly synthesized protein in an open conformation. Functions as a peptidyl-prolyl cis-trans isomerase.</text>
</comment>
<dbReference type="GO" id="GO:0006457">
    <property type="term" value="P:protein folding"/>
    <property type="evidence" value="ECO:0007669"/>
    <property type="project" value="InterPro"/>
</dbReference>
<keyword evidence="7 10" id="KW-0413">Isomerase</keyword>
<evidence type="ECO:0000256" key="11">
    <source>
        <dbReference type="SAM" id="MobiDB-lite"/>
    </source>
</evidence>
<evidence type="ECO:0000256" key="6">
    <source>
        <dbReference type="ARBA" id="ARBA00023186"/>
    </source>
</evidence>
<feature type="compositionally biased region" description="Basic and acidic residues" evidence="11">
    <location>
        <begin position="23"/>
        <end position="33"/>
    </location>
</feature>
<dbReference type="NCBIfam" id="TIGR00115">
    <property type="entry name" value="tig"/>
    <property type="match status" value="1"/>
</dbReference>
<evidence type="ECO:0000256" key="10">
    <source>
        <dbReference type="PROSITE-ProRule" id="PRU00277"/>
    </source>
</evidence>
<gene>
    <name evidence="14" type="primary">tig</name>
    <name evidence="14" type="ORF">H9753_15390</name>
</gene>
<dbReference type="InterPro" id="IPR046357">
    <property type="entry name" value="PPIase_dom_sf"/>
</dbReference>